<keyword evidence="6" id="KW-1185">Reference proteome</keyword>
<feature type="transmembrane region" description="Helical" evidence="3">
    <location>
        <begin position="645"/>
        <end position="667"/>
    </location>
</feature>
<dbReference type="PANTHER" id="PTHR12994:SF17">
    <property type="entry name" value="LD30995P"/>
    <property type="match status" value="1"/>
</dbReference>
<sequence length="900" mass="98764">MRVVLGGLLATAVAVDACTVISVGKKATIDGSVLVSHTNDAGLNPADLRMVRVPAMNHTAGSRRAVYNFQRNGYPRLVTAERGPLYAPLEGQTLSAPLGYIDQVPFTYGYFDHDYGMINDQQLSIAESTCAAKTVGWPSSLRYGHNLFQIEELSKIALERCDSARCAITTMGDLAVEHGFFGEYGKNQKANYGSSSEALGISDKYGESWILHMLTGPKNTSAVWAAQRVPDDHVAVVANSFVIRTLNLSDSANYLASSNVVSFAQDMGWYNPAVDGEFDFAKAYSWAKPGPSKPLYGGRRIWRVYDVLAPSLQLDATLGQHPEVATYPFSIKPDKLIAPSDLMDLMRDHYEGTPFDMTKEVAAGPFGNPVRFGGSTKNVTGGWERAISMHRTTHSFVLQARGFLPDDVGGVTWYSLGAPHGSVYAPFSCAQTSIPASYLASRKHEFSTDAAWWAFEFVNNWSMLRYDLIHAEIATVLQALQRDAIALEAETRATAMTMDDPVARLAFIEAKTNAFAQAMVDKWWKLAFHLVVKFSDGYVIHGDRSGDMKAPGYPAWWLQSTNFATWPEPHAYKPPAAILALQAPPQQSMALWLVSAVVAVAGMTVVGIVFVRQHRRGHEYRRLELPAAMEGFETAYGTTFQCTSVCHFITIAFCVLLLLFVLLLLLVPVSTTQYVKAPPPTKRKRLPKTRATAVPTMAAIGVHQHLLDPYAPLSTPLRAEADDDVPRIDTDGYDFISSLSTAVPAKAPPSPRRHDAHAKRVNHTVARKTDRRAELRAADVSYETLGDDAIREHEYLEFVRSLLDGVGLFKLKSNGKKSPRIFALSHDLTLLSWTKPHGLLRKTSSVAMRDVVGVTTGVGPTGAFLSLLQADNSTLDVQADSDMALQKLRNGFSMLLQAQQ</sequence>
<gene>
    <name evidence="5" type="ORF">SPRG_05387</name>
</gene>
<dbReference type="STRING" id="695850.A0A067CEH0"/>
<evidence type="ECO:0000313" key="5">
    <source>
        <dbReference type="EMBL" id="KDO29144.1"/>
    </source>
</evidence>
<protein>
    <recommendedName>
        <fullName evidence="7">Peptidase</fullName>
    </recommendedName>
</protein>
<dbReference type="EMBL" id="KK583207">
    <property type="protein sequence ID" value="KDO29144.1"/>
    <property type="molecule type" value="Genomic_DNA"/>
</dbReference>
<evidence type="ECO:0000256" key="4">
    <source>
        <dbReference type="SAM" id="SignalP"/>
    </source>
</evidence>
<dbReference type="Pfam" id="PF03577">
    <property type="entry name" value="Peptidase_C69"/>
    <property type="match status" value="1"/>
</dbReference>
<feature type="chain" id="PRO_5001634441" description="Peptidase" evidence="4">
    <location>
        <begin position="18"/>
        <end position="900"/>
    </location>
</feature>
<dbReference type="PANTHER" id="PTHR12994">
    <property type="entry name" value="SECERNIN"/>
    <property type="match status" value="1"/>
</dbReference>
<dbReference type="Gene3D" id="2.30.29.30">
    <property type="entry name" value="Pleckstrin-homology domain (PH domain)/Phosphotyrosine-binding domain (PTB)"/>
    <property type="match status" value="1"/>
</dbReference>
<feature type="region of interest" description="Disordered" evidence="2">
    <location>
        <begin position="744"/>
        <end position="763"/>
    </location>
</feature>
<feature type="transmembrane region" description="Helical" evidence="3">
    <location>
        <begin position="589"/>
        <end position="611"/>
    </location>
</feature>
<dbReference type="InterPro" id="IPR005322">
    <property type="entry name" value="Peptidase_C69"/>
</dbReference>
<keyword evidence="4" id="KW-0732">Signal</keyword>
<dbReference type="OMA" id="NHNKNFV"/>
<accession>A0A067CEH0</accession>
<keyword evidence="3" id="KW-0472">Membrane</keyword>
<evidence type="ECO:0000256" key="2">
    <source>
        <dbReference type="SAM" id="MobiDB-lite"/>
    </source>
</evidence>
<feature type="compositionally biased region" description="Basic residues" evidence="2">
    <location>
        <begin position="754"/>
        <end position="763"/>
    </location>
</feature>
<dbReference type="AlphaFoldDB" id="A0A067CEH0"/>
<dbReference type="InterPro" id="IPR011993">
    <property type="entry name" value="PH-like_dom_sf"/>
</dbReference>
<dbReference type="GO" id="GO:0006508">
    <property type="term" value="P:proteolysis"/>
    <property type="evidence" value="ECO:0007669"/>
    <property type="project" value="InterPro"/>
</dbReference>
<dbReference type="KEGG" id="spar:SPRG_05387"/>
<reference evidence="5 6" key="1">
    <citation type="journal article" date="2013" name="PLoS Genet.">
        <title>Distinctive expansion of potential virulence genes in the genome of the oomycete fish pathogen Saprolegnia parasitica.</title>
        <authorList>
            <person name="Jiang R.H."/>
            <person name="de Bruijn I."/>
            <person name="Haas B.J."/>
            <person name="Belmonte R."/>
            <person name="Lobach L."/>
            <person name="Christie J."/>
            <person name="van den Ackerveken G."/>
            <person name="Bottin A."/>
            <person name="Bulone V."/>
            <person name="Diaz-Moreno S.M."/>
            <person name="Dumas B."/>
            <person name="Fan L."/>
            <person name="Gaulin E."/>
            <person name="Govers F."/>
            <person name="Grenville-Briggs L.J."/>
            <person name="Horner N.R."/>
            <person name="Levin J.Z."/>
            <person name="Mammella M."/>
            <person name="Meijer H.J."/>
            <person name="Morris P."/>
            <person name="Nusbaum C."/>
            <person name="Oome S."/>
            <person name="Phillips A.J."/>
            <person name="van Rooyen D."/>
            <person name="Rzeszutek E."/>
            <person name="Saraiva M."/>
            <person name="Secombes C.J."/>
            <person name="Seidl M.F."/>
            <person name="Snel B."/>
            <person name="Stassen J.H."/>
            <person name="Sykes S."/>
            <person name="Tripathy S."/>
            <person name="van den Berg H."/>
            <person name="Vega-Arreguin J.C."/>
            <person name="Wawra S."/>
            <person name="Young S.K."/>
            <person name="Zeng Q."/>
            <person name="Dieguez-Uribeondo J."/>
            <person name="Russ C."/>
            <person name="Tyler B.M."/>
            <person name="van West P."/>
        </authorList>
    </citation>
    <scope>NUCLEOTIDE SEQUENCE [LARGE SCALE GENOMIC DNA]</scope>
    <source>
        <strain evidence="5 6">CBS 223.65</strain>
    </source>
</reference>
<keyword evidence="3" id="KW-0812">Transmembrane</keyword>
<dbReference type="RefSeq" id="XP_012200024.1">
    <property type="nucleotide sequence ID" value="XM_012344634.1"/>
</dbReference>
<evidence type="ECO:0000313" key="6">
    <source>
        <dbReference type="Proteomes" id="UP000030745"/>
    </source>
</evidence>
<comment type="similarity">
    <text evidence="1">Belongs to the peptidase C69 family. Secernin subfamily.</text>
</comment>
<dbReference type="OrthoDB" id="5175656at2759"/>
<keyword evidence="3" id="KW-1133">Transmembrane helix</keyword>
<evidence type="ECO:0000256" key="1">
    <source>
        <dbReference type="ARBA" id="ARBA00005705"/>
    </source>
</evidence>
<dbReference type="GO" id="GO:0070004">
    <property type="term" value="F:cysteine-type exopeptidase activity"/>
    <property type="evidence" value="ECO:0007669"/>
    <property type="project" value="InterPro"/>
</dbReference>
<feature type="signal peptide" evidence="4">
    <location>
        <begin position="1"/>
        <end position="17"/>
    </location>
</feature>
<evidence type="ECO:0008006" key="7">
    <source>
        <dbReference type="Google" id="ProtNLM"/>
    </source>
</evidence>
<evidence type="ECO:0000256" key="3">
    <source>
        <dbReference type="SAM" id="Phobius"/>
    </source>
</evidence>
<dbReference type="VEuPathDB" id="FungiDB:SPRG_05387"/>
<name>A0A067CEH0_SAPPC</name>
<dbReference type="GeneID" id="24127785"/>
<organism evidence="5 6">
    <name type="scientific">Saprolegnia parasitica (strain CBS 223.65)</name>
    <dbReference type="NCBI Taxonomy" id="695850"/>
    <lineage>
        <taxon>Eukaryota</taxon>
        <taxon>Sar</taxon>
        <taxon>Stramenopiles</taxon>
        <taxon>Oomycota</taxon>
        <taxon>Saprolegniomycetes</taxon>
        <taxon>Saprolegniales</taxon>
        <taxon>Saprolegniaceae</taxon>
        <taxon>Saprolegnia</taxon>
    </lineage>
</organism>
<dbReference type="GO" id="GO:0016805">
    <property type="term" value="F:dipeptidase activity"/>
    <property type="evidence" value="ECO:0007669"/>
    <property type="project" value="InterPro"/>
</dbReference>
<dbReference type="Proteomes" id="UP000030745">
    <property type="component" value="Unassembled WGS sequence"/>
</dbReference>
<proteinExistence type="inferred from homology"/>